<dbReference type="RefSeq" id="WP_194183878.1">
    <property type="nucleotide sequence ID" value="NZ_JADGIK010000013.1"/>
</dbReference>
<keyword evidence="2" id="KW-1185">Reference proteome</keyword>
<sequence length="48" mass="5673">MKNKLINVDELEFIESNKQQYILGGYITPNIEPLEEVLRTIYYPDNTI</sequence>
<organism evidence="1 2">
    <name type="scientific">Faecalibacter rhinopitheci</name>
    <dbReference type="NCBI Taxonomy" id="2779678"/>
    <lineage>
        <taxon>Bacteria</taxon>
        <taxon>Pseudomonadati</taxon>
        <taxon>Bacteroidota</taxon>
        <taxon>Flavobacteriia</taxon>
        <taxon>Flavobacteriales</taxon>
        <taxon>Weeksellaceae</taxon>
        <taxon>Faecalibacter</taxon>
    </lineage>
</organism>
<name>A0A8J7FZ33_9FLAO</name>
<accession>A0A8J7FZ33</accession>
<evidence type="ECO:0000313" key="2">
    <source>
        <dbReference type="Proteomes" id="UP000608754"/>
    </source>
</evidence>
<dbReference type="Proteomes" id="UP000608754">
    <property type="component" value="Unassembled WGS sequence"/>
</dbReference>
<comment type="caution">
    <text evidence="1">The sequence shown here is derived from an EMBL/GenBank/DDBJ whole genome shotgun (WGS) entry which is preliminary data.</text>
</comment>
<dbReference type="AlphaFoldDB" id="A0A8J7FZ33"/>
<protein>
    <submittedName>
        <fullName evidence="1">Uncharacterized protein</fullName>
    </submittedName>
</protein>
<gene>
    <name evidence="1" type="ORF">IM532_12720</name>
</gene>
<evidence type="ECO:0000313" key="1">
    <source>
        <dbReference type="EMBL" id="MBF0598293.1"/>
    </source>
</evidence>
<dbReference type="EMBL" id="JADGIK010000013">
    <property type="protein sequence ID" value="MBF0598293.1"/>
    <property type="molecule type" value="Genomic_DNA"/>
</dbReference>
<reference evidence="1" key="1">
    <citation type="submission" date="2020-10" db="EMBL/GenBank/DDBJ databases">
        <authorList>
            <person name="Lu T."/>
            <person name="Wang Q."/>
            <person name="Han X."/>
        </authorList>
    </citation>
    <scope>NUCLEOTIDE SEQUENCE</scope>
    <source>
        <strain evidence="1">WQ 117</strain>
    </source>
</reference>
<proteinExistence type="predicted"/>